<proteinExistence type="predicted"/>
<keyword evidence="2" id="KW-1185">Reference proteome</keyword>
<organism evidence="1 2">
    <name type="scientific">Paraglomus brasilianum</name>
    <dbReference type="NCBI Taxonomy" id="144538"/>
    <lineage>
        <taxon>Eukaryota</taxon>
        <taxon>Fungi</taxon>
        <taxon>Fungi incertae sedis</taxon>
        <taxon>Mucoromycota</taxon>
        <taxon>Glomeromycotina</taxon>
        <taxon>Glomeromycetes</taxon>
        <taxon>Paraglomerales</taxon>
        <taxon>Paraglomeraceae</taxon>
        <taxon>Paraglomus</taxon>
    </lineage>
</organism>
<name>A0A9N8VX08_9GLOM</name>
<evidence type="ECO:0000313" key="1">
    <source>
        <dbReference type="EMBL" id="CAG8467346.1"/>
    </source>
</evidence>
<protein>
    <submittedName>
        <fullName evidence="1">6872_t:CDS:1</fullName>
    </submittedName>
</protein>
<dbReference type="AlphaFoldDB" id="A0A9N8VX08"/>
<accession>A0A9N8VX08</accession>
<comment type="caution">
    <text evidence="1">The sequence shown here is derived from an EMBL/GenBank/DDBJ whole genome shotgun (WGS) entry which is preliminary data.</text>
</comment>
<reference evidence="1" key="1">
    <citation type="submission" date="2021-06" db="EMBL/GenBank/DDBJ databases">
        <authorList>
            <person name="Kallberg Y."/>
            <person name="Tangrot J."/>
            <person name="Rosling A."/>
        </authorList>
    </citation>
    <scope>NUCLEOTIDE SEQUENCE</scope>
    <source>
        <strain evidence="1">BR232B</strain>
    </source>
</reference>
<evidence type="ECO:0000313" key="2">
    <source>
        <dbReference type="Proteomes" id="UP000789739"/>
    </source>
</evidence>
<dbReference type="Proteomes" id="UP000789739">
    <property type="component" value="Unassembled WGS sequence"/>
</dbReference>
<sequence length="42" mass="4958">MSSLKSNAPTFAAYDKRAQHWRHAITKANLRVEQNLFQERQN</sequence>
<gene>
    <name evidence="1" type="ORF">PBRASI_LOCUS898</name>
</gene>
<dbReference type="EMBL" id="CAJVPI010000051">
    <property type="protein sequence ID" value="CAG8467346.1"/>
    <property type="molecule type" value="Genomic_DNA"/>
</dbReference>